<dbReference type="Proteomes" id="UP001143856">
    <property type="component" value="Unassembled WGS sequence"/>
</dbReference>
<sequence>MSNTNMASESRFTSQNKTTQQRISHNTVGLVALSDFRSPASLSASTPDRSLATTPDNASDSAAPAKKKKRKVGAVKLSFGDEDDGEGGDGDVAGIHGSWRG</sequence>
<accession>A0ACC1MSK5</accession>
<proteinExistence type="predicted"/>
<evidence type="ECO:0000313" key="2">
    <source>
        <dbReference type="Proteomes" id="UP001143856"/>
    </source>
</evidence>
<dbReference type="EMBL" id="JAPDGR010003824">
    <property type="protein sequence ID" value="KAJ2969995.1"/>
    <property type="molecule type" value="Genomic_DNA"/>
</dbReference>
<keyword evidence="2" id="KW-1185">Reference proteome</keyword>
<name>A0ACC1MSK5_9PEZI</name>
<gene>
    <name evidence="1" type="ORF">NUW58_g9833</name>
</gene>
<comment type="caution">
    <text evidence="1">The sequence shown here is derived from an EMBL/GenBank/DDBJ whole genome shotgun (WGS) entry which is preliminary data.</text>
</comment>
<evidence type="ECO:0000313" key="1">
    <source>
        <dbReference type="EMBL" id="KAJ2969995.1"/>
    </source>
</evidence>
<reference evidence="1" key="1">
    <citation type="submission" date="2022-10" db="EMBL/GenBank/DDBJ databases">
        <title>Genome Sequence of Xylaria curta.</title>
        <authorList>
            <person name="Buettner E."/>
        </authorList>
    </citation>
    <scope>NUCLEOTIDE SEQUENCE</scope>
    <source>
        <strain evidence="1">Babe10</strain>
    </source>
</reference>
<protein>
    <submittedName>
        <fullName evidence="1">Uncharacterized protein</fullName>
    </submittedName>
</protein>
<organism evidence="1 2">
    <name type="scientific">Xylaria curta</name>
    <dbReference type="NCBI Taxonomy" id="42375"/>
    <lineage>
        <taxon>Eukaryota</taxon>
        <taxon>Fungi</taxon>
        <taxon>Dikarya</taxon>
        <taxon>Ascomycota</taxon>
        <taxon>Pezizomycotina</taxon>
        <taxon>Sordariomycetes</taxon>
        <taxon>Xylariomycetidae</taxon>
        <taxon>Xylariales</taxon>
        <taxon>Xylariaceae</taxon>
        <taxon>Xylaria</taxon>
    </lineage>
</organism>